<name>A0ABS4SCS7_9PROT</name>
<keyword evidence="4" id="KW-1003">Cell membrane</keyword>
<evidence type="ECO:0000256" key="9">
    <source>
        <dbReference type="SAM" id="MobiDB-lite"/>
    </source>
</evidence>
<dbReference type="InterPro" id="IPR047055">
    <property type="entry name" value="MotA-like"/>
</dbReference>
<comment type="similarity">
    <text evidence="2">Belongs to the MotA family.</text>
</comment>
<feature type="region of interest" description="Disordered" evidence="9">
    <location>
        <begin position="1"/>
        <end position="29"/>
    </location>
</feature>
<dbReference type="EMBL" id="JAGINP010000001">
    <property type="protein sequence ID" value="MBP2290370.1"/>
    <property type="molecule type" value="Genomic_DNA"/>
</dbReference>
<evidence type="ECO:0000256" key="7">
    <source>
        <dbReference type="ARBA" id="ARBA00022989"/>
    </source>
</evidence>
<keyword evidence="8 10" id="KW-0472">Membrane</keyword>
<feature type="domain" description="MotA/TolQ/ExbB proton channel" evidence="11">
    <location>
        <begin position="137"/>
        <end position="245"/>
    </location>
</feature>
<keyword evidence="5 10" id="KW-0812">Transmembrane</keyword>
<organism evidence="12 13">
    <name type="scientific">Azospirillum rugosum</name>
    <dbReference type="NCBI Taxonomy" id="416170"/>
    <lineage>
        <taxon>Bacteria</taxon>
        <taxon>Pseudomonadati</taxon>
        <taxon>Pseudomonadota</taxon>
        <taxon>Alphaproteobacteria</taxon>
        <taxon>Rhodospirillales</taxon>
        <taxon>Azospirillaceae</taxon>
        <taxon>Azospirillum</taxon>
    </lineage>
</organism>
<keyword evidence="13" id="KW-1185">Reference proteome</keyword>
<dbReference type="PROSITE" id="PS01307">
    <property type="entry name" value="MOTA"/>
    <property type="match status" value="1"/>
</dbReference>
<evidence type="ECO:0000313" key="13">
    <source>
        <dbReference type="Proteomes" id="UP000781958"/>
    </source>
</evidence>
<evidence type="ECO:0000256" key="1">
    <source>
        <dbReference type="ARBA" id="ARBA00004651"/>
    </source>
</evidence>
<comment type="caution">
    <text evidence="12">The sequence shown here is derived from an EMBL/GenBank/DDBJ whole genome shotgun (WGS) entry which is preliminary data.</text>
</comment>
<keyword evidence="6" id="KW-0283">Flagellar rotation</keyword>
<evidence type="ECO:0000256" key="5">
    <source>
        <dbReference type="ARBA" id="ARBA00022692"/>
    </source>
</evidence>
<evidence type="ECO:0000256" key="2">
    <source>
        <dbReference type="ARBA" id="ARBA00008038"/>
    </source>
</evidence>
<sequence length="298" mass="30992">MSVTRDTSDQPRRGSRGGPSATSPSRGARLRGGVDAATLVGLAAAAGVILVAIAAGGSLRAFLDPPSLIIVVGGTLAVTTASFSLGDVARAWRDAGAVLVQRTNDPRGVARQVLLLAEAARRAPETLRNVLPELRTDSFLHRSVTLVAEGLPPDDIERMLTGEVEAVGSSHVKSAGVLRRGSEVAPAMGLIGTLVGLVQMLGSLNDPSAIGPAMALALLTTFYGAVLGNVVLAPLAAKVERAAEEDALIKTLYTIGAVSIARQENPRRLEMLLNAVLPPGKRIQYFDRDSDRGFPRGA</sequence>
<dbReference type="RefSeq" id="WP_209762288.1">
    <property type="nucleotide sequence ID" value="NZ_JAGINP010000001.1"/>
</dbReference>
<dbReference type="PANTHER" id="PTHR30433:SF2">
    <property type="entry name" value="MOTILITY PROTEIN A"/>
    <property type="match status" value="1"/>
</dbReference>
<reference evidence="12 13" key="1">
    <citation type="submission" date="2021-03" db="EMBL/GenBank/DDBJ databases">
        <title>Genomic Encyclopedia of Type Strains, Phase III (KMG-III): the genomes of soil and plant-associated and newly described type strains.</title>
        <authorList>
            <person name="Whitman W."/>
        </authorList>
    </citation>
    <scope>NUCLEOTIDE SEQUENCE [LARGE SCALE GENOMIC DNA]</scope>
    <source>
        <strain evidence="12 13">IMMIB AFH-6</strain>
    </source>
</reference>
<gene>
    <name evidence="12" type="ORF">J2851_000107</name>
</gene>
<comment type="subcellular location">
    <subcellularLocation>
        <location evidence="1">Cell membrane</location>
        <topology evidence="1">Multi-pass membrane protein</topology>
    </subcellularLocation>
</comment>
<feature type="transmembrane region" description="Helical" evidence="10">
    <location>
        <begin position="67"/>
        <end position="85"/>
    </location>
</feature>
<proteinExistence type="inferred from homology"/>
<dbReference type="InterPro" id="IPR002898">
    <property type="entry name" value="MotA_ExbB_proton_chnl"/>
</dbReference>
<evidence type="ECO:0000256" key="3">
    <source>
        <dbReference type="ARBA" id="ARBA00022448"/>
    </source>
</evidence>
<feature type="transmembrane region" description="Helical" evidence="10">
    <location>
        <begin position="36"/>
        <end position="55"/>
    </location>
</feature>
<dbReference type="Proteomes" id="UP000781958">
    <property type="component" value="Unassembled WGS sequence"/>
</dbReference>
<evidence type="ECO:0000256" key="6">
    <source>
        <dbReference type="ARBA" id="ARBA00022779"/>
    </source>
</evidence>
<feature type="transmembrane region" description="Helical" evidence="10">
    <location>
        <begin position="184"/>
        <end position="204"/>
    </location>
</feature>
<evidence type="ECO:0000256" key="10">
    <source>
        <dbReference type="SAM" id="Phobius"/>
    </source>
</evidence>
<evidence type="ECO:0000256" key="8">
    <source>
        <dbReference type="ARBA" id="ARBA00023136"/>
    </source>
</evidence>
<dbReference type="InterPro" id="IPR000540">
    <property type="entry name" value="Flag_MotA_CS"/>
</dbReference>
<evidence type="ECO:0000259" key="11">
    <source>
        <dbReference type="Pfam" id="PF01618"/>
    </source>
</evidence>
<accession>A0ABS4SCS7</accession>
<feature type="compositionally biased region" description="Basic and acidic residues" evidence="9">
    <location>
        <begin position="1"/>
        <end position="12"/>
    </location>
</feature>
<protein>
    <submittedName>
        <fullName evidence="12">Chemotaxis protein MotA</fullName>
    </submittedName>
</protein>
<feature type="transmembrane region" description="Helical" evidence="10">
    <location>
        <begin position="210"/>
        <end position="232"/>
    </location>
</feature>
<dbReference type="PANTHER" id="PTHR30433">
    <property type="entry name" value="CHEMOTAXIS PROTEIN MOTA"/>
    <property type="match status" value="1"/>
</dbReference>
<dbReference type="Pfam" id="PF01618">
    <property type="entry name" value="MotA_ExbB"/>
    <property type="match status" value="1"/>
</dbReference>
<keyword evidence="3" id="KW-0813">Transport</keyword>
<keyword evidence="7 10" id="KW-1133">Transmembrane helix</keyword>
<evidence type="ECO:0000313" key="12">
    <source>
        <dbReference type="EMBL" id="MBP2290370.1"/>
    </source>
</evidence>
<evidence type="ECO:0000256" key="4">
    <source>
        <dbReference type="ARBA" id="ARBA00022475"/>
    </source>
</evidence>